<dbReference type="WBParaSite" id="ES5_v2.g23700.t1">
    <property type="protein sequence ID" value="ES5_v2.g23700.t1"/>
    <property type="gene ID" value="ES5_v2.g23700"/>
</dbReference>
<protein>
    <submittedName>
        <fullName evidence="2">TATA box binding protein associated factor (TAF) histone-like fold domain-containing protein</fullName>
    </submittedName>
</protein>
<organism evidence="1 2">
    <name type="scientific">Panagrolaimus sp. ES5</name>
    <dbReference type="NCBI Taxonomy" id="591445"/>
    <lineage>
        <taxon>Eukaryota</taxon>
        <taxon>Metazoa</taxon>
        <taxon>Ecdysozoa</taxon>
        <taxon>Nematoda</taxon>
        <taxon>Chromadorea</taxon>
        <taxon>Rhabditida</taxon>
        <taxon>Tylenchina</taxon>
        <taxon>Panagrolaimomorpha</taxon>
        <taxon>Panagrolaimoidea</taxon>
        <taxon>Panagrolaimidae</taxon>
        <taxon>Panagrolaimus</taxon>
    </lineage>
</organism>
<accession>A0AC34G1N9</accession>
<dbReference type="Proteomes" id="UP000887579">
    <property type="component" value="Unplaced"/>
</dbReference>
<evidence type="ECO:0000313" key="2">
    <source>
        <dbReference type="WBParaSite" id="ES5_v2.g23700.t1"/>
    </source>
</evidence>
<reference evidence="2" key="1">
    <citation type="submission" date="2022-11" db="UniProtKB">
        <authorList>
            <consortium name="WormBaseParasite"/>
        </authorList>
    </citation>
    <scope>IDENTIFICATION</scope>
</reference>
<sequence>MEVDKAFLEFGIEYVKDVAELYGIGSISEATANIISTHVNCLIKLLLISARSNRIAAGRTKFDVADIQVAAHELGLNVSSTFWSVNKHGTRLIKPMEHLSDSFMNNKIFGDTVIHPYWLVTDGEEPTFQGNLVPSFRGLELGIKAEEKPLQFFEEAWKAKPKLEACIVQTKFTHPISAEQQQFFKETMEMMVGGDEAKRQKAMHILRNDPSIQILVPRMISFVSCSLRANIAQECLAVISYLLMTADSLLTNPYIDIEEDFHLLLPPVISCILIRSPNLDSEGTYIMRKFAAKIIFKIFTQHDLPNARHRALRILTNGFRHPRTSFPSLVAIIYCFKLFGPEFLELYLFQHIPKIKQLTGSYKPPKEIIENDMSNRKQDYTKLGDAIFDAFAVYCNSPLMFDRSLEYCKQKFGPFGEDVFKRIKVDNSNKA</sequence>
<evidence type="ECO:0000313" key="1">
    <source>
        <dbReference type="Proteomes" id="UP000887579"/>
    </source>
</evidence>
<proteinExistence type="predicted"/>
<name>A0AC34G1N9_9BILA</name>